<name>A0AAV2Z8P2_9STRA</name>
<dbReference type="InterPro" id="IPR002492">
    <property type="entry name" value="Transposase_Tc1-like"/>
</dbReference>
<dbReference type="Pfam" id="PF01498">
    <property type="entry name" value="HTH_Tnp_Tc3_2"/>
    <property type="match status" value="1"/>
</dbReference>
<reference evidence="2" key="1">
    <citation type="submission" date="2022-11" db="EMBL/GenBank/DDBJ databases">
        <authorList>
            <person name="Morgan W.R."/>
            <person name="Tartar A."/>
        </authorList>
    </citation>
    <scope>NUCLEOTIDE SEQUENCE</scope>
    <source>
        <strain evidence="2">ARSEF 373</strain>
    </source>
</reference>
<reference evidence="2" key="2">
    <citation type="journal article" date="2023" name="Microbiol Resour">
        <title>Decontamination and Annotation of the Draft Genome Sequence of the Oomycete Lagenidium giganteum ARSEF 373.</title>
        <authorList>
            <person name="Morgan W.R."/>
            <person name="Tartar A."/>
        </authorList>
    </citation>
    <scope>NUCLEOTIDE SEQUENCE</scope>
    <source>
        <strain evidence="2">ARSEF 373</strain>
    </source>
</reference>
<evidence type="ECO:0000313" key="2">
    <source>
        <dbReference type="EMBL" id="DBA01894.1"/>
    </source>
</evidence>
<dbReference type="AlphaFoldDB" id="A0AAV2Z8P2"/>
<feature type="domain" description="Transposase Tc1-like" evidence="1">
    <location>
        <begin position="88"/>
        <end position="143"/>
    </location>
</feature>
<accession>A0AAV2Z8P2</accession>
<gene>
    <name evidence="2" type="ORF">N0F65_006042</name>
</gene>
<protein>
    <recommendedName>
        <fullName evidence="1">Transposase Tc1-like domain-containing protein</fullName>
    </recommendedName>
</protein>
<dbReference type="GO" id="GO:0006313">
    <property type="term" value="P:DNA transposition"/>
    <property type="evidence" value="ECO:0007669"/>
    <property type="project" value="InterPro"/>
</dbReference>
<keyword evidence="3" id="KW-1185">Reference proteome</keyword>
<dbReference type="EMBL" id="DAKRPA010000040">
    <property type="protein sequence ID" value="DBA01894.1"/>
    <property type="molecule type" value="Genomic_DNA"/>
</dbReference>
<comment type="caution">
    <text evidence="2">The sequence shown here is derived from an EMBL/GenBank/DDBJ whole genome shotgun (WGS) entry which is preliminary data.</text>
</comment>
<dbReference type="InterPro" id="IPR009057">
    <property type="entry name" value="Homeodomain-like_sf"/>
</dbReference>
<dbReference type="GO" id="GO:0015074">
    <property type="term" value="P:DNA integration"/>
    <property type="evidence" value="ECO:0007669"/>
    <property type="project" value="InterPro"/>
</dbReference>
<proteinExistence type="predicted"/>
<evidence type="ECO:0000259" key="1">
    <source>
        <dbReference type="Pfam" id="PF01498"/>
    </source>
</evidence>
<dbReference type="InterPro" id="IPR036388">
    <property type="entry name" value="WH-like_DNA-bd_sf"/>
</dbReference>
<sequence>MMTPAEICQAMLASLPAPPTARRTEHSMEIRLLVIKQHDNGHGYKAIAKQTLLPVSTVRNIIVKLTKHDLLRICRDRPLVDSLVESIIVREVMHSRKASRAALLQTLHEHHHVIVSEKTVRQILHKAGLHGRAACKKPFIDEQEEPTGVCQEVHGLDNPAVEACPVHHSAMFSVAE</sequence>
<evidence type="ECO:0000313" key="3">
    <source>
        <dbReference type="Proteomes" id="UP001146120"/>
    </source>
</evidence>
<dbReference type="GO" id="GO:0003677">
    <property type="term" value="F:DNA binding"/>
    <property type="evidence" value="ECO:0007669"/>
    <property type="project" value="InterPro"/>
</dbReference>
<dbReference type="Gene3D" id="1.10.10.10">
    <property type="entry name" value="Winged helix-like DNA-binding domain superfamily/Winged helix DNA-binding domain"/>
    <property type="match status" value="1"/>
</dbReference>
<dbReference type="SUPFAM" id="SSF46689">
    <property type="entry name" value="Homeodomain-like"/>
    <property type="match status" value="1"/>
</dbReference>
<dbReference type="Proteomes" id="UP001146120">
    <property type="component" value="Unassembled WGS sequence"/>
</dbReference>
<organism evidence="2 3">
    <name type="scientific">Lagenidium giganteum</name>
    <dbReference type="NCBI Taxonomy" id="4803"/>
    <lineage>
        <taxon>Eukaryota</taxon>
        <taxon>Sar</taxon>
        <taxon>Stramenopiles</taxon>
        <taxon>Oomycota</taxon>
        <taxon>Peronosporomycetes</taxon>
        <taxon>Pythiales</taxon>
        <taxon>Pythiaceae</taxon>
    </lineage>
</organism>